<proteinExistence type="predicted"/>
<feature type="region of interest" description="Disordered" evidence="1">
    <location>
        <begin position="463"/>
        <end position="495"/>
    </location>
</feature>
<feature type="compositionally biased region" description="Basic and acidic residues" evidence="1">
    <location>
        <begin position="123"/>
        <end position="133"/>
    </location>
</feature>
<sequence length="642" mass="69264">MMSPALKSKSKDKKAGKEHLKTSSKPSGPDNAASGIPISGYNPLLGKFHTIETAPVSSASPLQINGRFQTIDEMDDHSGNSLGTGIEYDTVSNNDSWSGESEDHKEKTSHQPLRQETTLSGADNDKREKIRQKNEKKHQRQKERRALELHERCCGFLMSRKLEALTQQLVAMGFSSEQATRALILNEGKIEESVTWLFEEGEAAANYKEHNNLDGGNLKLDISEELAHIADMEIRYMCSKQDAEKAIVACEGDLEKAAETLRLQRHDQPFASPKPEETGDPPVVSNGKLSVSASQNSLRAQPKQNNVSNTVQQRRDEQNFNYTKAVTVGVAVESGGKSLQGLRKVEPKSDWVKPQQIAISADKRWPIAGSSPSVSNSLASPPLATSLPTKIETRYASVGSEMKNIQMGSVNEPVVVMQRPRSGNTNNVEAVKPNNGLSPLVPSTRSLTSNSLSSNQLFNQLQYQHPQSVSTSSGPTDSPGASSRGNGLWNRTMMGSSPPTIAAASSLGFFSGLGSNGSSGSSSPVDWNAGGSMGQFDYANIDWTLDRSSSGSRSSGMWQGVTSSVMRNNNHMYDLYASGPSSRISMIPTALANGGFVGLQDVGIAPPAEMSAAGGSSREWSSPFEERDLFSLPRQFVSPPSL</sequence>
<feature type="compositionally biased region" description="Polar residues" evidence="1">
    <location>
        <begin position="110"/>
        <end position="121"/>
    </location>
</feature>
<feature type="compositionally biased region" description="Polar residues" evidence="1">
    <location>
        <begin position="435"/>
        <end position="445"/>
    </location>
</feature>
<dbReference type="InterPro" id="IPR015940">
    <property type="entry name" value="UBA"/>
</dbReference>
<dbReference type="PROSITE" id="PS50030">
    <property type="entry name" value="UBA"/>
    <property type="match status" value="1"/>
</dbReference>
<feature type="compositionally biased region" description="Polar residues" evidence="1">
    <location>
        <begin position="465"/>
        <end position="485"/>
    </location>
</feature>
<dbReference type="SMART" id="SM00165">
    <property type="entry name" value="UBA"/>
    <property type="match status" value="2"/>
</dbReference>
<comment type="caution">
    <text evidence="3">The sequence shown here is derived from an EMBL/GenBank/DDBJ whole genome shotgun (WGS) entry which is preliminary data.</text>
</comment>
<dbReference type="EMBL" id="JACTNZ010000013">
    <property type="protein sequence ID" value="KAG5517282.1"/>
    <property type="molecule type" value="Genomic_DNA"/>
</dbReference>
<dbReference type="PANTHER" id="PTHR35294">
    <property type="entry name" value="UBIQUITIN-ASSOCIATED/TRANSLATION ELONGATION FACTOR EF1B PROTEIN"/>
    <property type="match status" value="1"/>
</dbReference>
<evidence type="ECO:0000313" key="4">
    <source>
        <dbReference type="Proteomes" id="UP000823749"/>
    </source>
</evidence>
<feature type="region of interest" description="Disordered" evidence="1">
    <location>
        <begin position="424"/>
        <end position="449"/>
    </location>
</feature>
<dbReference type="SUPFAM" id="SSF46934">
    <property type="entry name" value="UBA-like"/>
    <property type="match status" value="1"/>
</dbReference>
<dbReference type="Gene3D" id="1.10.8.10">
    <property type="entry name" value="DNA helicase RuvA subunit, C-terminal domain"/>
    <property type="match status" value="1"/>
</dbReference>
<name>A0AAV6HZ90_9ERIC</name>
<organism evidence="3 4">
    <name type="scientific">Rhododendron griersonianum</name>
    <dbReference type="NCBI Taxonomy" id="479676"/>
    <lineage>
        <taxon>Eukaryota</taxon>
        <taxon>Viridiplantae</taxon>
        <taxon>Streptophyta</taxon>
        <taxon>Embryophyta</taxon>
        <taxon>Tracheophyta</taxon>
        <taxon>Spermatophyta</taxon>
        <taxon>Magnoliopsida</taxon>
        <taxon>eudicotyledons</taxon>
        <taxon>Gunneridae</taxon>
        <taxon>Pentapetalae</taxon>
        <taxon>asterids</taxon>
        <taxon>Ericales</taxon>
        <taxon>Ericaceae</taxon>
        <taxon>Ericoideae</taxon>
        <taxon>Rhodoreae</taxon>
        <taxon>Rhododendron</taxon>
    </lineage>
</organism>
<evidence type="ECO:0000313" key="3">
    <source>
        <dbReference type="EMBL" id="KAG5517282.1"/>
    </source>
</evidence>
<feature type="region of interest" description="Disordered" evidence="1">
    <location>
        <begin position="267"/>
        <end position="318"/>
    </location>
</feature>
<feature type="domain" description="UBA" evidence="2">
    <location>
        <begin position="148"/>
        <end position="200"/>
    </location>
</feature>
<feature type="compositionally biased region" description="Polar residues" evidence="1">
    <location>
        <begin position="90"/>
        <end position="99"/>
    </location>
</feature>
<reference evidence="3 4" key="1">
    <citation type="submission" date="2020-08" db="EMBL/GenBank/DDBJ databases">
        <title>Plant Genome Project.</title>
        <authorList>
            <person name="Zhang R.-G."/>
        </authorList>
    </citation>
    <scope>NUCLEOTIDE SEQUENCE [LARGE SCALE GENOMIC DNA]</scope>
    <source>
        <strain evidence="3">WSP0</strain>
        <tissue evidence="3">Leaf</tissue>
    </source>
</reference>
<dbReference type="AlphaFoldDB" id="A0AAV6HZ90"/>
<feature type="compositionally biased region" description="Polar residues" evidence="1">
    <location>
        <begin position="287"/>
        <end position="312"/>
    </location>
</feature>
<gene>
    <name evidence="3" type="ORF">RHGRI_037887</name>
</gene>
<dbReference type="Pfam" id="PF22562">
    <property type="entry name" value="UBA_7"/>
    <property type="match status" value="1"/>
</dbReference>
<evidence type="ECO:0000259" key="2">
    <source>
        <dbReference type="PROSITE" id="PS50030"/>
    </source>
</evidence>
<feature type="compositionally biased region" description="Basic residues" evidence="1">
    <location>
        <begin position="134"/>
        <end position="143"/>
    </location>
</feature>
<dbReference type="PANTHER" id="PTHR35294:SF1">
    <property type="entry name" value="OS05G0409000 PROTEIN"/>
    <property type="match status" value="1"/>
</dbReference>
<accession>A0AAV6HZ90</accession>
<feature type="region of interest" description="Disordered" evidence="1">
    <location>
        <begin position="1"/>
        <end position="44"/>
    </location>
</feature>
<keyword evidence="4" id="KW-1185">Reference proteome</keyword>
<evidence type="ECO:0000256" key="1">
    <source>
        <dbReference type="SAM" id="MobiDB-lite"/>
    </source>
</evidence>
<dbReference type="InterPro" id="IPR009060">
    <property type="entry name" value="UBA-like_sf"/>
</dbReference>
<protein>
    <recommendedName>
        <fullName evidence="2">UBA domain-containing protein</fullName>
    </recommendedName>
</protein>
<dbReference type="Proteomes" id="UP000823749">
    <property type="component" value="Chromosome 13"/>
</dbReference>
<feature type="region of interest" description="Disordered" evidence="1">
    <location>
        <begin position="72"/>
        <end position="144"/>
    </location>
</feature>